<reference evidence="1 2" key="1">
    <citation type="submission" date="2017-01" db="EMBL/GenBank/DDBJ databases">
        <title>Draft genome sequence of Bacillus oleronius.</title>
        <authorList>
            <person name="Allam M."/>
        </authorList>
    </citation>
    <scope>NUCLEOTIDE SEQUENCE [LARGE SCALE GENOMIC DNA]</scope>
    <source>
        <strain evidence="1 2">DSM 9356</strain>
    </source>
</reference>
<keyword evidence="2" id="KW-1185">Reference proteome</keyword>
<gene>
    <name evidence="1" type="ORF">BWZ43_18605</name>
</gene>
<protein>
    <submittedName>
        <fullName evidence="1">Uncharacterized protein</fullName>
    </submittedName>
</protein>
<name>A0A8E2I554_9BACI</name>
<proteinExistence type="predicted"/>
<dbReference type="Proteomes" id="UP000189761">
    <property type="component" value="Unassembled WGS sequence"/>
</dbReference>
<dbReference type="RefSeq" id="WP_058004227.1">
    <property type="nucleotide sequence ID" value="NZ_CP065424.1"/>
</dbReference>
<sequence length="101" mass="11934">MMKFFKLADICWEGLTLQHVSRNEIVFPYLLFILMTLLFELFLVVLLVVTSVLIYIYDYPFNTDFFICAGILILMSFLSIAIFLTLVRRKRVAEKSEYLSF</sequence>
<dbReference type="EMBL" id="MTLA01000252">
    <property type="protein sequence ID" value="OOP66896.1"/>
    <property type="molecule type" value="Genomic_DNA"/>
</dbReference>
<organism evidence="1 2">
    <name type="scientific">Heyndrickxia oleronia</name>
    <dbReference type="NCBI Taxonomy" id="38875"/>
    <lineage>
        <taxon>Bacteria</taxon>
        <taxon>Bacillati</taxon>
        <taxon>Bacillota</taxon>
        <taxon>Bacilli</taxon>
        <taxon>Bacillales</taxon>
        <taxon>Bacillaceae</taxon>
        <taxon>Heyndrickxia</taxon>
    </lineage>
</organism>
<accession>A0A8E2I554</accession>
<evidence type="ECO:0000313" key="2">
    <source>
        <dbReference type="Proteomes" id="UP000189761"/>
    </source>
</evidence>
<evidence type="ECO:0000313" key="1">
    <source>
        <dbReference type="EMBL" id="OOP66896.1"/>
    </source>
</evidence>
<comment type="caution">
    <text evidence="1">The sequence shown here is derived from an EMBL/GenBank/DDBJ whole genome shotgun (WGS) entry which is preliminary data.</text>
</comment>
<dbReference type="AlphaFoldDB" id="A0A8E2I554"/>